<gene>
    <name evidence="1" type="ORF">QIA44_05050</name>
</gene>
<sequence length="270" mass="30778">MKIKNIINTLIIFLFIVLNSWGDEPQIKPNENSKRNILILSATKAEIAEINNIIQNKKSIPIEEHRIKKRITTGTMLDHNIITIATGVGKINTAFWTSYIISKYKISHIINTGVVSGIYSNKNKFIKVGDIIISTETTSYDFNLHRFGYELGHVPEHPKKFKANTTLISKASRIKINNITSYMGLIITGDQFIDHQNFQEISEEFENAIAIDMESAAMAQVAYNFKIPFIIIRGISDIVNNENNYDDYKKFLKKASFNSAKMVEKLIKLM</sequence>
<proteinExistence type="predicted"/>
<keyword evidence="1" id="KW-0378">Hydrolase</keyword>
<name>A0ACD5GLM5_9SPIR</name>
<dbReference type="EC" id="3.2.2.9" evidence="1"/>
<geneLocation type="plasmid" evidence="1 2">
    <name>lp25</name>
</geneLocation>
<protein>
    <submittedName>
        <fullName evidence="1">5'-methylthioadenosine/adenosylhomocysteine nucleosidase</fullName>
        <ecNumber evidence="1">3.2.2.9</ecNumber>
    </submittedName>
</protein>
<keyword evidence="1" id="KW-0326">Glycosidase</keyword>
<dbReference type="Proteomes" id="UP001301963">
    <property type="component" value="Plasmid lp25"/>
</dbReference>
<organism evidence="1 2">
    <name type="scientific">Borreliella lusitaniae</name>
    <dbReference type="NCBI Taxonomy" id="100177"/>
    <lineage>
        <taxon>Bacteria</taxon>
        <taxon>Pseudomonadati</taxon>
        <taxon>Spirochaetota</taxon>
        <taxon>Spirochaetia</taxon>
        <taxon>Spirochaetales</taxon>
        <taxon>Borreliaceae</taxon>
        <taxon>Borreliella</taxon>
    </lineage>
</organism>
<reference evidence="1" key="1">
    <citation type="submission" date="2024-11" db="EMBL/GenBank/DDBJ databases">
        <title>Sequencing of Borrelia variable plasmids from multiple Borrelia sensu lato isolates.</title>
        <authorList>
            <person name="Mongodin E.F."/>
            <person name="Rudenko N."/>
            <person name="Fraser C.M."/>
            <person name="Schutzer S."/>
            <person name="Luft B."/>
            <person name="Morgan R."/>
            <person name="Casjens S."/>
            <person name="Qiu W."/>
        </authorList>
    </citation>
    <scope>NUCLEOTIDE SEQUENCE</scope>
    <source>
        <strain evidence="1">PotiB3</strain>
    </source>
</reference>
<evidence type="ECO:0000313" key="1">
    <source>
        <dbReference type="EMBL" id="XPK47103.1"/>
    </source>
</evidence>
<accession>A0ACD5GLM5</accession>
<dbReference type="EMBL" id="CP179538">
    <property type="protein sequence ID" value="XPK47103.1"/>
    <property type="molecule type" value="Genomic_DNA"/>
</dbReference>
<keyword evidence="1" id="KW-0614">Plasmid</keyword>
<keyword evidence="2" id="KW-1185">Reference proteome</keyword>
<evidence type="ECO:0000313" key="2">
    <source>
        <dbReference type="Proteomes" id="UP001301963"/>
    </source>
</evidence>